<gene>
    <name evidence="2" type="ORF">CYMTET_22777</name>
</gene>
<accession>A0AAE0FZ75</accession>
<dbReference type="Proteomes" id="UP001190700">
    <property type="component" value="Unassembled WGS sequence"/>
</dbReference>
<protein>
    <submittedName>
        <fullName evidence="2">Uncharacterized protein</fullName>
    </submittedName>
</protein>
<proteinExistence type="predicted"/>
<evidence type="ECO:0000313" key="2">
    <source>
        <dbReference type="EMBL" id="KAK3268732.1"/>
    </source>
</evidence>
<evidence type="ECO:0000256" key="1">
    <source>
        <dbReference type="SAM" id="MobiDB-lite"/>
    </source>
</evidence>
<evidence type="ECO:0000313" key="3">
    <source>
        <dbReference type="Proteomes" id="UP001190700"/>
    </source>
</evidence>
<feature type="compositionally biased region" description="Pro residues" evidence="1">
    <location>
        <begin position="165"/>
        <end position="174"/>
    </location>
</feature>
<keyword evidence="3" id="KW-1185">Reference proteome</keyword>
<reference evidence="2 3" key="1">
    <citation type="journal article" date="2015" name="Genome Biol. Evol.">
        <title>Comparative Genomics of a Bacterivorous Green Alga Reveals Evolutionary Causalities and Consequences of Phago-Mixotrophic Mode of Nutrition.</title>
        <authorList>
            <person name="Burns J.A."/>
            <person name="Paasch A."/>
            <person name="Narechania A."/>
            <person name="Kim E."/>
        </authorList>
    </citation>
    <scope>NUCLEOTIDE SEQUENCE [LARGE SCALE GENOMIC DNA]</scope>
    <source>
        <strain evidence="2 3">PLY_AMNH</strain>
    </source>
</reference>
<dbReference type="EMBL" id="LGRX02011615">
    <property type="protein sequence ID" value="KAK3268732.1"/>
    <property type="molecule type" value="Genomic_DNA"/>
</dbReference>
<comment type="caution">
    <text evidence="2">The sequence shown here is derived from an EMBL/GenBank/DDBJ whole genome shotgun (WGS) entry which is preliminary data.</text>
</comment>
<dbReference type="AlphaFoldDB" id="A0AAE0FZ75"/>
<name>A0AAE0FZ75_9CHLO</name>
<organism evidence="2 3">
    <name type="scientific">Cymbomonas tetramitiformis</name>
    <dbReference type="NCBI Taxonomy" id="36881"/>
    <lineage>
        <taxon>Eukaryota</taxon>
        <taxon>Viridiplantae</taxon>
        <taxon>Chlorophyta</taxon>
        <taxon>Pyramimonadophyceae</taxon>
        <taxon>Pyramimonadales</taxon>
        <taxon>Pyramimonadaceae</taxon>
        <taxon>Cymbomonas</taxon>
    </lineage>
</organism>
<feature type="region of interest" description="Disordered" evidence="1">
    <location>
        <begin position="124"/>
        <end position="238"/>
    </location>
</feature>
<feature type="compositionally biased region" description="Acidic residues" evidence="1">
    <location>
        <begin position="204"/>
        <end position="215"/>
    </location>
</feature>
<sequence length="268" mass="28426">MIASNVMTSDMMGLSMVQRDCLGEISDFTLSHIHCCPARRSIFCLPRALPFVQDADSQPVSEGRCAAVKAGAPTTLCHEPCSVSIASWDNEQFDVQSRSGDLDVSADSIRQISGDLGLAAKSFEEEMRRSSANNPSKTPPSKDSAAPAHRSPSLPPTDKPSMPSASPPPPPPPKLDTAPNSMIATMQALGKGVMQSVGKRNWDADDDDEEDEEANDAIGTMAAKERSSNKTLGDSGNLEDSIVSEIASAVSSEFDYGFDSFASDGPEI</sequence>
<feature type="compositionally biased region" description="Polar residues" evidence="1">
    <location>
        <begin position="130"/>
        <end position="141"/>
    </location>
</feature>